<organism evidence="3 4">
    <name type="scientific">Camelina sativa</name>
    <name type="common">False flax</name>
    <name type="synonym">Myagrum sativum</name>
    <dbReference type="NCBI Taxonomy" id="90675"/>
    <lineage>
        <taxon>Eukaryota</taxon>
        <taxon>Viridiplantae</taxon>
        <taxon>Streptophyta</taxon>
        <taxon>Embryophyta</taxon>
        <taxon>Tracheophyta</taxon>
        <taxon>Spermatophyta</taxon>
        <taxon>Magnoliopsida</taxon>
        <taxon>eudicotyledons</taxon>
        <taxon>Gunneridae</taxon>
        <taxon>Pentapetalae</taxon>
        <taxon>rosids</taxon>
        <taxon>malvids</taxon>
        <taxon>Brassicales</taxon>
        <taxon>Brassicaceae</taxon>
        <taxon>Camelineae</taxon>
        <taxon>Camelina</taxon>
    </lineage>
</organism>
<dbReference type="InterPro" id="IPR040256">
    <property type="entry name" value="At4g02000-like"/>
</dbReference>
<keyword evidence="3" id="KW-1185">Reference proteome</keyword>
<sequence length="263" mass="29374">MAQLTLNKGKAAIGHTKVVKISSSVLAQRIQQFSLTLIGRLMNPAVQRMESLIANLPKIWKLEAKVLGADLGQDTFQFNFEEEADLQEVLLNGPYHCDGWMISLVRWEPIVSDSYPLATSFWVKVGGIPMHLWELATLEAIGKKVGRIKELDEDTGSICVTVNGFNPLLFHLVVPFDTGDEVVVSIEYEKLSGYCKHCFRLTHDVLVCLVLKNAQASRGMVKLADKRGVQRQQGVVIQGSAQHDGGWEKPRKHVKRALDFQPE</sequence>
<name>A0ABM0VUV8_CAMSA</name>
<reference evidence="3" key="1">
    <citation type="journal article" date="2014" name="Nat. Commun.">
        <title>The emerging biofuel crop Camelina sativa retains a highly undifferentiated hexaploid genome structure.</title>
        <authorList>
            <person name="Kagale S."/>
            <person name="Koh C."/>
            <person name="Nixon J."/>
            <person name="Bollina V."/>
            <person name="Clarke W.E."/>
            <person name="Tuteja R."/>
            <person name="Spillane C."/>
            <person name="Robinson S.J."/>
            <person name="Links M.G."/>
            <person name="Clarke C."/>
            <person name="Higgins E.E."/>
            <person name="Huebert T."/>
            <person name="Sharpe A.G."/>
            <person name="Parkin I.A."/>
        </authorList>
    </citation>
    <scope>NUCLEOTIDE SEQUENCE [LARGE SCALE GENOMIC DNA]</scope>
    <source>
        <strain evidence="3">cv. DH55</strain>
    </source>
</reference>
<dbReference type="PANTHER" id="PTHR31286">
    <property type="entry name" value="GLYCINE-RICH CELL WALL STRUCTURAL PROTEIN 1.8-LIKE"/>
    <property type="match status" value="1"/>
</dbReference>
<dbReference type="Pfam" id="PF14392">
    <property type="entry name" value="zf-CCHC_4"/>
    <property type="match status" value="1"/>
</dbReference>
<dbReference type="Proteomes" id="UP000694864">
    <property type="component" value="Chromosome 14"/>
</dbReference>
<feature type="domain" description="DUF4283" evidence="1">
    <location>
        <begin position="31"/>
        <end position="109"/>
    </location>
</feature>
<evidence type="ECO:0000259" key="1">
    <source>
        <dbReference type="Pfam" id="PF14111"/>
    </source>
</evidence>
<evidence type="ECO:0000313" key="3">
    <source>
        <dbReference type="Proteomes" id="UP000694864"/>
    </source>
</evidence>
<dbReference type="Pfam" id="PF14111">
    <property type="entry name" value="DUF4283"/>
    <property type="match status" value="1"/>
</dbReference>
<protein>
    <submittedName>
        <fullName evidence="4">Uncharacterized protein LOC104742154</fullName>
    </submittedName>
</protein>
<reference evidence="4" key="2">
    <citation type="submission" date="2025-08" db="UniProtKB">
        <authorList>
            <consortium name="RefSeq"/>
        </authorList>
    </citation>
    <scope>IDENTIFICATION</scope>
    <source>
        <tissue evidence="4">Leaf</tissue>
    </source>
</reference>
<proteinExistence type="predicted"/>
<evidence type="ECO:0000313" key="4">
    <source>
        <dbReference type="RefSeq" id="XP_010461431.1"/>
    </source>
</evidence>
<dbReference type="InterPro" id="IPR025836">
    <property type="entry name" value="Zn_knuckle_CX2CX4HX4C"/>
</dbReference>
<dbReference type="GeneID" id="104742154"/>
<dbReference type="RefSeq" id="XP_010461431.1">
    <property type="nucleotide sequence ID" value="XM_010463129.2"/>
</dbReference>
<gene>
    <name evidence="4" type="primary">LOC104742154</name>
</gene>
<dbReference type="PANTHER" id="PTHR31286:SF163">
    <property type="entry name" value="ZINC KNUCKLE CX2CX4HX4C DOMAIN-CONTAINING PROTEIN"/>
    <property type="match status" value="1"/>
</dbReference>
<evidence type="ECO:0000259" key="2">
    <source>
        <dbReference type="Pfam" id="PF14392"/>
    </source>
</evidence>
<feature type="domain" description="Zinc knuckle CX2CX4HX4C" evidence="2">
    <location>
        <begin position="166"/>
        <end position="209"/>
    </location>
</feature>
<accession>A0ABM0VUV8</accession>
<dbReference type="InterPro" id="IPR025558">
    <property type="entry name" value="DUF4283"/>
</dbReference>